<dbReference type="Proteomes" id="UP000639396">
    <property type="component" value="Unassembled WGS sequence"/>
</dbReference>
<dbReference type="EMBL" id="JACXJA010000006">
    <property type="protein sequence ID" value="MBD2861458.1"/>
    <property type="molecule type" value="Genomic_DNA"/>
</dbReference>
<keyword evidence="2" id="KW-1185">Reference proteome</keyword>
<proteinExistence type="predicted"/>
<evidence type="ECO:0000313" key="2">
    <source>
        <dbReference type="Proteomes" id="UP000639396"/>
    </source>
</evidence>
<name>A0A927C7A5_9BACL</name>
<comment type="caution">
    <text evidence="1">The sequence shown here is derived from an EMBL/GenBank/DDBJ whole genome shotgun (WGS) entry which is preliminary data.</text>
</comment>
<evidence type="ECO:0000313" key="1">
    <source>
        <dbReference type="EMBL" id="MBD2861458.1"/>
    </source>
</evidence>
<protein>
    <recommendedName>
        <fullName evidence="3">Transcriptional regulator</fullName>
    </recommendedName>
</protein>
<sequence>MKTHIGLVGPYDALQSVQEVAREFQDRIHLHPFVYNNFEELSNIVEANNDMTDIWVFTGITAFHMATNSSFSRGKLLIQSGGSSLMKQLFQISRDNLNPERVSIDTLPDNDCRETFLEMGLSADELYTFPANGAMSMPDCVNFHLSLYTDKKVDACITHHIHVFNELCKQGIPSYRLLPTRMSIRQALHLACQQGETNFFRKSQIAVVIITVKNMHDENPHYYESYQLKLKIEEHILHYAQQVSGTLITVDNHKFMITTARGAVEQSEDHPPHLLLNQIKLLTDSEVHCGIGYGTNGRNAVQHASLALYHAAKTQGNSAIIVDERSTITSSPRNKENWAFSYRTENTELIERLKKEGVTISTYNKLVAMQDTLGIALSASNVAESLNMTYRNANRILLGLERSGLVQVSGQEAPTSVGRPRKLYRITAHDNTCNQP</sequence>
<dbReference type="RefSeq" id="WP_190925509.1">
    <property type="nucleotide sequence ID" value="NZ_JACXJA010000006.1"/>
</dbReference>
<dbReference type="Gene3D" id="3.30.70.270">
    <property type="match status" value="1"/>
</dbReference>
<accession>A0A927C7A5</accession>
<evidence type="ECO:0008006" key="3">
    <source>
        <dbReference type="Google" id="ProtNLM"/>
    </source>
</evidence>
<reference evidence="1" key="1">
    <citation type="submission" date="2020-09" db="EMBL/GenBank/DDBJ databases">
        <title>A novel bacterium of genus Paenibacillus, isolated from South China Sea.</title>
        <authorList>
            <person name="Huang H."/>
            <person name="Mo K."/>
            <person name="Hu Y."/>
        </authorList>
    </citation>
    <scope>NUCLEOTIDE SEQUENCE</scope>
    <source>
        <strain evidence="1">IB182363</strain>
    </source>
</reference>
<dbReference type="InterPro" id="IPR043128">
    <property type="entry name" value="Rev_trsase/Diguanyl_cyclase"/>
</dbReference>
<gene>
    <name evidence="1" type="ORF">IDH45_05580</name>
</gene>
<organism evidence="1 2">
    <name type="scientific">Paenibacillus oceani</name>
    <dbReference type="NCBI Taxonomy" id="2772510"/>
    <lineage>
        <taxon>Bacteria</taxon>
        <taxon>Bacillati</taxon>
        <taxon>Bacillota</taxon>
        <taxon>Bacilli</taxon>
        <taxon>Bacillales</taxon>
        <taxon>Paenibacillaceae</taxon>
        <taxon>Paenibacillus</taxon>
    </lineage>
</organism>
<dbReference type="AlphaFoldDB" id="A0A927C7A5"/>